<feature type="compositionally biased region" description="Polar residues" evidence="1">
    <location>
        <begin position="234"/>
        <end position="244"/>
    </location>
</feature>
<feature type="region of interest" description="Disordered" evidence="1">
    <location>
        <begin position="286"/>
        <end position="311"/>
    </location>
</feature>
<evidence type="ECO:0000256" key="1">
    <source>
        <dbReference type="SAM" id="MobiDB-lite"/>
    </source>
</evidence>
<sequence>MDSQTIASDSDSESDALAADGDGVWEQAYCVVCDCLIEPPSTNTQDDLQWEMAAVSALRTHTNALRAPTSDKGLFDRVKQPLYCSDKCRDVDNARSTGLQELVQYVQPSSVGSQASLQSLRSRGSFMRNSIAAPQSTIAQSMPVRADTYMSSSFRGTSLATRGRGMPFIRVQDDADSIEESAEETLAFSKQPLSPRQLGQATVLGARPSNLTNLQRTWAQQASGRSASASASQDDNGISGTNSPTTFGLGSLLAARMQRTFSLGEESSGSDTGKSLPTRSMSFGVAERASAADTPESGVLASSKDFSPREQHISAVEQLRQAQARDSPRRASVADAAERTSLLGSISSVWTSVVGAPEQAVDENVVAPEIRRSSVSHHHDDTHSRRDKPRRSAKREVQVLPPVFGPPVDHRARFSTSASSRNAPLLAQRNTSQVSLAKWHAAEEGVVFKRPTTPKMQSESGGFRSSRHLSPGSFNSSSALAIPGTSPRRAGLGWKTWA</sequence>
<feature type="region of interest" description="Disordered" evidence="1">
    <location>
        <begin position="218"/>
        <end position="244"/>
    </location>
</feature>
<keyword evidence="3" id="KW-1185">Reference proteome</keyword>
<proteinExistence type="predicted"/>
<protein>
    <submittedName>
        <fullName evidence="2">Uncharacterized protein</fullName>
    </submittedName>
</protein>
<gene>
    <name evidence="2" type="ORF">MCUN1_001944</name>
</gene>
<accession>A0AAF0ERC6</accession>
<reference evidence="2" key="1">
    <citation type="submission" date="2023-03" db="EMBL/GenBank/DDBJ databases">
        <title>Mating type loci evolution in Malassezia.</title>
        <authorList>
            <person name="Coelho M.A."/>
        </authorList>
    </citation>
    <scope>NUCLEOTIDE SEQUENCE</scope>
    <source>
        <strain evidence="2">CBS 11721</strain>
    </source>
</reference>
<feature type="region of interest" description="Disordered" evidence="1">
    <location>
        <begin position="365"/>
        <end position="396"/>
    </location>
</feature>
<feature type="compositionally biased region" description="Low complexity" evidence="1">
    <location>
        <begin position="219"/>
        <end position="233"/>
    </location>
</feature>
<feature type="region of interest" description="Disordered" evidence="1">
    <location>
        <begin position="452"/>
        <end position="486"/>
    </location>
</feature>
<organism evidence="2 3">
    <name type="scientific">Malassezia cuniculi</name>
    <dbReference type="NCBI Taxonomy" id="948313"/>
    <lineage>
        <taxon>Eukaryota</taxon>
        <taxon>Fungi</taxon>
        <taxon>Dikarya</taxon>
        <taxon>Basidiomycota</taxon>
        <taxon>Ustilaginomycotina</taxon>
        <taxon>Malasseziomycetes</taxon>
        <taxon>Malasseziales</taxon>
        <taxon>Malasseziaceae</taxon>
        <taxon>Malassezia</taxon>
    </lineage>
</organism>
<dbReference type="Proteomes" id="UP001219933">
    <property type="component" value="Chromosome 3"/>
</dbReference>
<dbReference type="AlphaFoldDB" id="A0AAF0ERC6"/>
<name>A0AAF0ERC6_9BASI</name>
<dbReference type="EMBL" id="CP119879">
    <property type="protein sequence ID" value="WFD35095.1"/>
    <property type="molecule type" value="Genomic_DNA"/>
</dbReference>
<evidence type="ECO:0000313" key="2">
    <source>
        <dbReference type="EMBL" id="WFD35095.1"/>
    </source>
</evidence>
<evidence type="ECO:0000313" key="3">
    <source>
        <dbReference type="Proteomes" id="UP001219933"/>
    </source>
</evidence>
<feature type="compositionally biased region" description="Basic and acidic residues" evidence="1">
    <location>
        <begin position="369"/>
        <end position="384"/>
    </location>
</feature>